<organism evidence="1 2">
    <name type="scientific">Nesidiocoris tenuis</name>
    <dbReference type="NCBI Taxonomy" id="355587"/>
    <lineage>
        <taxon>Eukaryota</taxon>
        <taxon>Metazoa</taxon>
        <taxon>Ecdysozoa</taxon>
        <taxon>Arthropoda</taxon>
        <taxon>Hexapoda</taxon>
        <taxon>Insecta</taxon>
        <taxon>Pterygota</taxon>
        <taxon>Neoptera</taxon>
        <taxon>Paraneoptera</taxon>
        <taxon>Hemiptera</taxon>
        <taxon>Heteroptera</taxon>
        <taxon>Panheteroptera</taxon>
        <taxon>Cimicomorpha</taxon>
        <taxon>Miridae</taxon>
        <taxon>Dicyphina</taxon>
        <taxon>Nesidiocoris</taxon>
    </lineage>
</organism>
<sequence>ELWRNMITEERRTWKSMDRKPRRYTMSAKSNPSSPCITAMQMAFLLLRLEMV</sequence>
<keyword evidence="2" id="KW-1185">Reference proteome</keyword>
<dbReference type="Proteomes" id="UP000479000">
    <property type="component" value="Unassembled WGS sequence"/>
</dbReference>
<dbReference type="EMBL" id="CADCXU010015720">
    <property type="protein sequence ID" value="CAB0004999.1"/>
    <property type="molecule type" value="Genomic_DNA"/>
</dbReference>
<accession>A0A6H5GU27</accession>
<name>A0A6H5GU27_9HEMI</name>
<proteinExistence type="predicted"/>
<evidence type="ECO:0000313" key="2">
    <source>
        <dbReference type="Proteomes" id="UP000479000"/>
    </source>
</evidence>
<reference evidence="1 2" key="1">
    <citation type="submission" date="2020-02" db="EMBL/GenBank/DDBJ databases">
        <authorList>
            <person name="Ferguson B K."/>
        </authorList>
    </citation>
    <scope>NUCLEOTIDE SEQUENCE [LARGE SCALE GENOMIC DNA]</scope>
</reference>
<gene>
    <name evidence="1" type="ORF">NTEN_LOCUS10476</name>
</gene>
<dbReference type="AlphaFoldDB" id="A0A6H5GU27"/>
<feature type="non-terminal residue" evidence="1">
    <location>
        <position position="1"/>
    </location>
</feature>
<protein>
    <submittedName>
        <fullName evidence="1">Uncharacterized protein</fullName>
    </submittedName>
</protein>
<evidence type="ECO:0000313" key="1">
    <source>
        <dbReference type="EMBL" id="CAB0004999.1"/>
    </source>
</evidence>
<feature type="non-terminal residue" evidence="1">
    <location>
        <position position="52"/>
    </location>
</feature>